<keyword evidence="8" id="KW-0472">Membrane</keyword>
<keyword evidence="5" id="KW-0812">Transmembrane</keyword>
<comment type="caution">
    <text evidence="11">The sequence shown here is derived from an EMBL/GenBank/DDBJ whole genome shotgun (WGS) entry which is preliminary data.</text>
</comment>
<dbReference type="Proteomes" id="UP000297890">
    <property type="component" value="Unassembled WGS sequence"/>
</dbReference>
<keyword evidence="4" id="KW-0997">Cell inner membrane</keyword>
<protein>
    <recommendedName>
        <fullName evidence="10">Type II secretion system protein GspC N-terminal domain-containing protein</fullName>
    </recommendedName>
</protein>
<feature type="region of interest" description="Disordered" evidence="9">
    <location>
        <begin position="143"/>
        <end position="165"/>
    </location>
</feature>
<keyword evidence="3" id="KW-1003">Cell membrane</keyword>
<evidence type="ECO:0000259" key="10">
    <source>
        <dbReference type="Pfam" id="PF11356"/>
    </source>
</evidence>
<sequence length="204" mass="22279">MTVLRVRLPLLLTVGIIAAMFWHLHTWRHPGVPASEAVPALMDARDDMTSDALARSLANPLLPTVTLPTAAIAAAGPSSLSARLRGVSTGFAFPLAIIEYEGQTHVLGEGGVLESNVQLHQIFSDHVVLQHNGRKTVLPLYPEAGTEPGPHDLQPETAQAGRTDGVQDEDMARWLNDLSEADPDTAVWVRERMKELHDREELHD</sequence>
<dbReference type="GO" id="GO:0015031">
    <property type="term" value="P:protein transport"/>
    <property type="evidence" value="ECO:0007669"/>
    <property type="project" value="UniProtKB-KW"/>
</dbReference>
<evidence type="ECO:0000256" key="8">
    <source>
        <dbReference type="ARBA" id="ARBA00023136"/>
    </source>
</evidence>
<keyword evidence="12" id="KW-1185">Reference proteome</keyword>
<organism evidence="11 12">
    <name type="scientific">Candidatus Macondimonas diazotrophica</name>
    <dbReference type="NCBI Taxonomy" id="2305248"/>
    <lineage>
        <taxon>Bacteria</taxon>
        <taxon>Pseudomonadati</taxon>
        <taxon>Pseudomonadota</taxon>
        <taxon>Gammaproteobacteria</taxon>
        <taxon>Chromatiales</taxon>
        <taxon>Ectothiorhodospiraceae</taxon>
        <taxon>Candidatus Macondimonas</taxon>
    </lineage>
</organism>
<proteinExistence type="predicted"/>
<evidence type="ECO:0000256" key="9">
    <source>
        <dbReference type="SAM" id="MobiDB-lite"/>
    </source>
</evidence>
<evidence type="ECO:0000256" key="1">
    <source>
        <dbReference type="ARBA" id="ARBA00004533"/>
    </source>
</evidence>
<dbReference type="Pfam" id="PF11356">
    <property type="entry name" value="T2SSC"/>
    <property type="match status" value="1"/>
</dbReference>
<evidence type="ECO:0000256" key="2">
    <source>
        <dbReference type="ARBA" id="ARBA00022448"/>
    </source>
</evidence>
<gene>
    <name evidence="11" type="ORF">E4680_05940</name>
</gene>
<keyword evidence="6" id="KW-0653">Protein transport</keyword>
<evidence type="ECO:0000256" key="6">
    <source>
        <dbReference type="ARBA" id="ARBA00022927"/>
    </source>
</evidence>
<accession>A0A4Z0FAE1</accession>
<evidence type="ECO:0000313" key="12">
    <source>
        <dbReference type="Proteomes" id="UP000297890"/>
    </source>
</evidence>
<keyword evidence="2" id="KW-0813">Transport</keyword>
<evidence type="ECO:0000256" key="7">
    <source>
        <dbReference type="ARBA" id="ARBA00022989"/>
    </source>
</evidence>
<reference evidence="11 12" key="1">
    <citation type="journal article" date="2019" name="ISME J.">
        <title>Candidatus Macondimonas diazotrophica, a novel gammaproteobacterial genus dominating crude-oil-contaminated coastal sediments.</title>
        <authorList>
            <person name="Karthikeyan S."/>
            <person name="Konstantinidis K."/>
        </authorList>
    </citation>
    <scope>NUCLEOTIDE SEQUENCE [LARGE SCALE GENOMIC DNA]</scope>
    <source>
        <strain evidence="11 12">KTK01</strain>
    </source>
</reference>
<dbReference type="EMBL" id="SRIO01000006">
    <property type="protein sequence ID" value="TFZ82818.1"/>
    <property type="molecule type" value="Genomic_DNA"/>
</dbReference>
<dbReference type="RefSeq" id="WP_135281488.1">
    <property type="nucleotide sequence ID" value="NZ_SRIO01000006.1"/>
</dbReference>
<name>A0A4Z0FAE1_9GAMM</name>
<evidence type="ECO:0000256" key="3">
    <source>
        <dbReference type="ARBA" id="ARBA00022475"/>
    </source>
</evidence>
<comment type="subcellular location">
    <subcellularLocation>
        <location evidence="1">Cell inner membrane</location>
    </subcellularLocation>
</comment>
<evidence type="ECO:0000313" key="11">
    <source>
        <dbReference type="EMBL" id="TFZ82818.1"/>
    </source>
</evidence>
<feature type="domain" description="Type II secretion system protein GspC N-terminal" evidence="10">
    <location>
        <begin position="10"/>
        <end position="139"/>
    </location>
</feature>
<keyword evidence="7" id="KW-1133">Transmembrane helix</keyword>
<evidence type="ECO:0000256" key="4">
    <source>
        <dbReference type="ARBA" id="ARBA00022519"/>
    </source>
</evidence>
<dbReference type="OrthoDB" id="5574088at2"/>
<dbReference type="AlphaFoldDB" id="A0A4Z0FAE1"/>
<dbReference type="GO" id="GO:0005886">
    <property type="term" value="C:plasma membrane"/>
    <property type="evidence" value="ECO:0007669"/>
    <property type="project" value="UniProtKB-SubCell"/>
</dbReference>
<dbReference type="InterPro" id="IPR024961">
    <property type="entry name" value="T2SS_GspC_N"/>
</dbReference>
<dbReference type="Gene3D" id="2.30.30.830">
    <property type="match status" value="1"/>
</dbReference>
<evidence type="ECO:0000256" key="5">
    <source>
        <dbReference type="ARBA" id="ARBA00022692"/>
    </source>
</evidence>